<evidence type="ECO:0000256" key="2">
    <source>
        <dbReference type="SAM" id="SignalP"/>
    </source>
</evidence>
<dbReference type="Gene3D" id="3.40.190.10">
    <property type="entry name" value="Periplasmic binding protein-like II"/>
    <property type="match status" value="2"/>
</dbReference>
<protein>
    <recommendedName>
        <fullName evidence="5">Extracellular solute-binding protein</fullName>
    </recommendedName>
</protein>
<dbReference type="InterPro" id="IPR006059">
    <property type="entry name" value="SBP"/>
</dbReference>
<dbReference type="EMBL" id="ADLN01000001">
    <property type="protein sequence ID" value="EHI61788.1"/>
    <property type="molecule type" value="Genomic_DNA"/>
</dbReference>
<reference evidence="3 4" key="1">
    <citation type="submission" date="2011-08" db="EMBL/GenBank/DDBJ databases">
        <title>The Genome Sequence of Clostridium hathewayi WAL-18680.</title>
        <authorList>
            <consortium name="The Broad Institute Genome Sequencing Platform"/>
            <person name="Earl A."/>
            <person name="Ward D."/>
            <person name="Feldgarden M."/>
            <person name="Gevers D."/>
            <person name="Finegold S.M."/>
            <person name="Summanen P.H."/>
            <person name="Molitoris D.R."/>
            <person name="Song M."/>
            <person name="Daigneault M."/>
            <person name="Allen-Vercoe E."/>
            <person name="Young S.K."/>
            <person name="Zeng Q."/>
            <person name="Gargeya S."/>
            <person name="Fitzgerald M."/>
            <person name="Haas B."/>
            <person name="Abouelleil A."/>
            <person name="Alvarado L."/>
            <person name="Arachchi H.M."/>
            <person name="Berlin A."/>
            <person name="Brown A."/>
            <person name="Chapman S.B."/>
            <person name="Chen Z."/>
            <person name="Dunbar C."/>
            <person name="Freedman E."/>
            <person name="Gearin G."/>
            <person name="Gellesch M."/>
            <person name="Goldberg J."/>
            <person name="Griggs A."/>
            <person name="Gujja S."/>
            <person name="Heiman D."/>
            <person name="Howarth C."/>
            <person name="Larson L."/>
            <person name="Lui A."/>
            <person name="MacDonald P.J.P."/>
            <person name="Montmayeur A."/>
            <person name="Murphy C."/>
            <person name="Neiman D."/>
            <person name="Pearson M."/>
            <person name="Priest M."/>
            <person name="Roberts A."/>
            <person name="Saif S."/>
            <person name="Shea T."/>
            <person name="Shenoy N."/>
            <person name="Sisk P."/>
            <person name="Stolte C."/>
            <person name="Sykes S."/>
            <person name="Wortman J."/>
            <person name="Nusbaum C."/>
            <person name="Birren B."/>
        </authorList>
    </citation>
    <scope>NUCLEOTIDE SEQUENCE [LARGE SCALE GENOMIC DNA]</scope>
    <source>
        <strain evidence="3 4">WAL-18680</strain>
    </source>
</reference>
<feature type="signal peptide" evidence="2">
    <location>
        <begin position="1"/>
        <end position="22"/>
    </location>
</feature>
<dbReference type="PATRIC" id="fig|742737.3.peg.233"/>
<evidence type="ECO:0008006" key="5">
    <source>
        <dbReference type="Google" id="ProtNLM"/>
    </source>
</evidence>
<dbReference type="SUPFAM" id="SSF53850">
    <property type="entry name" value="Periplasmic binding protein-like II"/>
    <property type="match status" value="1"/>
</dbReference>
<proteinExistence type="predicted"/>
<accession>G5I9P9</accession>
<name>G5I9P9_9FIRM</name>
<evidence type="ECO:0000256" key="1">
    <source>
        <dbReference type="SAM" id="MobiDB-lite"/>
    </source>
</evidence>
<sequence>MRKSKKIAAAAMAAVMMCSLWGCGNSGGGAGTETTSGGGAAAETTTAKAEEGGSGSKTKLTMAVWNGNWAEKLEQAQNTFNSQNPDIELDIQMQTGDYSDFLGAKVASDDLPDIYILTPYKQVQAFAEAGRLKDLSNEPFVDKVYENALDASTYNGKVYGYPANFEYLGVFYNKDLFKQAGIESVPTTREEFEACCEKLQAAGINPIAPTYKDSWTLKHLFSALLTPEVQDDIPGFISKLDSGEGSFDVEGIDEVFAFADIMRKYSGGNMMDQDSTSGFNALANGQAAMLLSGEFSQATVAAMDNPPDIGCFAIPVSSDAAKNKLGVDVGIVYVVNEKTSDFGACQKVLEFLSNADDPEGYIAITTARMGDAPPAMPYEGGVACSSSDDYKAYADAGNIVPWVYQQYVNGFDVISGDIFQGYMAGAKDKDTVIKELNENYKNFLEQ</sequence>
<feature type="chain" id="PRO_5038782917" description="Extracellular solute-binding protein" evidence="2">
    <location>
        <begin position="23"/>
        <end position="446"/>
    </location>
</feature>
<comment type="caution">
    <text evidence="3">The sequence shown here is derived from an EMBL/GenBank/DDBJ whole genome shotgun (WGS) entry which is preliminary data.</text>
</comment>
<organism evidence="3 4">
    <name type="scientific">Hungatella hathewayi WAL-18680</name>
    <dbReference type="NCBI Taxonomy" id="742737"/>
    <lineage>
        <taxon>Bacteria</taxon>
        <taxon>Bacillati</taxon>
        <taxon>Bacillota</taxon>
        <taxon>Clostridia</taxon>
        <taxon>Lachnospirales</taxon>
        <taxon>Lachnospiraceae</taxon>
        <taxon>Hungatella</taxon>
    </lineage>
</organism>
<dbReference type="PANTHER" id="PTHR43649">
    <property type="entry name" value="ARABINOSE-BINDING PROTEIN-RELATED"/>
    <property type="match status" value="1"/>
</dbReference>
<feature type="compositionally biased region" description="Gly residues" evidence="1">
    <location>
        <begin position="29"/>
        <end position="40"/>
    </location>
</feature>
<dbReference type="Proteomes" id="UP000005384">
    <property type="component" value="Unassembled WGS sequence"/>
</dbReference>
<dbReference type="Pfam" id="PF01547">
    <property type="entry name" value="SBP_bac_1"/>
    <property type="match status" value="1"/>
</dbReference>
<evidence type="ECO:0000313" key="3">
    <source>
        <dbReference type="EMBL" id="EHI61788.1"/>
    </source>
</evidence>
<keyword evidence="2" id="KW-0732">Signal</keyword>
<dbReference type="RefSeq" id="WP_006778221.1">
    <property type="nucleotide sequence ID" value="NZ_CP040506.1"/>
</dbReference>
<evidence type="ECO:0000313" key="4">
    <source>
        <dbReference type="Proteomes" id="UP000005384"/>
    </source>
</evidence>
<feature type="region of interest" description="Disordered" evidence="1">
    <location>
        <begin position="29"/>
        <end position="55"/>
    </location>
</feature>
<dbReference type="HOGENOM" id="CLU_031285_12_3_9"/>
<dbReference type="InterPro" id="IPR050490">
    <property type="entry name" value="Bact_solute-bd_prot1"/>
</dbReference>
<keyword evidence="4" id="KW-1185">Reference proteome</keyword>
<dbReference type="AlphaFoldDB" id="G5I9P9"/>
<gene>
    <name evidence="3" type="ORF">HMPREF9473_00239</name>
</gene>